<dbReference type="Pfam" id="PF00096">
    <property type="entry name" value="zf-C2H2"/>
    <property type="match status" value="2"/>
</dbReference>
<evidence type="ECO:0000256" key="4">
    <source>
        <dbReference type="ARBA" id="ARBA00022723"/>
    </source>
</evidence>
<evidence type="ECO:0000256" key="9">
    <source>
        <dbReference type="ARBA" id="ARBA00023125"/>
    </source>
</evidence>
<feature type="compositionally biased region" description="Acidic residues" evidence="13">
    <location>
        <begin position="933"/>
        <end position="945"/>
    </location>
</feature>
<feature type="domain" description="C2H2-type" evidence="15">
    <location>
        <begin position="860"/>
        <end position="888"/>
    </location>
</feature>
<keyword evidence="5" id="KW-0677">Repeat</keyword>
<dbReference type="CDD" id="cd18329">
    <property type="entry name" value="BTB_POZ_ZBTB8A_BOZF1"/>
    <property type="match status" value="1"/>
</dbReference>
<feature type="region of interest" description="Disordered" evidence="13">
    <location>
        <begin position="933"/>
        <end position="956"/>
    </location>
</feature>
<dbReference type="InterPro" id="IPR036236">
    <property type="entry name" value="Znf_C2H2_sf"/>
</dbReference>
<keyword evidence="10" id="KW-0804">Transcription</keyword>
<dbReference type="Proteomes" id="UP000694871">
    <property type="component" value="Unplaced"/>
</dbReference>
<feature type="compositionally biased region" description="Acidic residues" evidence="13">
    <location>
        <begin position="754"/>
        <end position="764"/>
    </location>
</feature>
<feature type="region of interest" description="Disordered" evidence="13">
    <location>
        <begin position="480"/>
        <end position="508"/>
    </location>
</feature>
<dbReference type="PROSITE" id="PS50097">
    <property type="entry name" value="BTB"/>
    <property type="match status" value="2"/>
</dbReference>
<feature type="region of interest" description="Disordered" evidence="13">
    <location>
        <begin position="422"/>
        <end position="468"/>
    </location>
</feature>
<feature type="domain" description="C2H2-type" evidence="15">
    <location>
        <begin position="326"/>
        <end position="353"/>
    </location>
</feature>
<evidence type="ECO:0000256" key="8">
    <source>
        <dbReference type="ARBA" id="ARBA00023015"/>
    </source>
</evidence>
<evidence type="ECO:0000256" key="5">
    <source>
        <dbReference type="ARBA" id="ARBA00022737"/>
    </source>
</evidence>
<gene>
    <name evidence="17" type="primary">ZBTB8B</name>
</gene>
<sequence length="991" mass="111031">MEMQSYYTKLLGELNEQRKRDFFCDCSIIVEGRIFKAHKNILFANSGYFRALLIHYIQDSGRHSTASLDIVTSEAFSIILDFLYSGKLDLCGENVIEVMSAASYLQMTDVVNFCKTYIRSSLDICRKIEREAAFYQADSGTSSSAREGTSYSAKSQCSASVSSLQEKERIPDCQRDPPCGECSSCHPIELVVRDPISSDSPDDTNSSLPKVVEPKVEFDADEVEVEVGERLPQYPTPLTIEQIEEGLHSGQAMDLACNNYHMKQFLEALLRNSAAQRKDDVVHHFVRGYEGRSEDAGVPMSSMMDIHNDWYGEDTGDVLVVPIKLHKCPFCPYTAKQKGILKRHIRSHTGERPYPCEICGKRFTRQEHLRSHALSVHRSNKPIICKGCRRTFTSSLSQGLRRFGLCDSCTCVTTTHEDSMPINLSLMEPSSEGPEKSDPDNDWPIYVESGDENDPPDDDDADPDPDEKQSLHREALMYRARQKASAPPANAASAPKPSSSPGTGLHPRLSMEISSHQFHLLQQLNEQRRQDLFCDCSILVEGKVFKAHRNVLFASSGYFKMLLSQCSKEASQPTTATFQAFSPETFSVILDFVYSGKLSLTGQNVIEVMSAASYLQMTDVISVCKTFIKSSLDISEKEKDRYFSLSDKEVNSNGVEHLCLYGGGGWKVESSPPHVHLSPDQGTCIVSGNSWSSYSYYPSAQRNAQQLSKQEQWQDSMKKSSKHIGLPQPADIPHYKSSKLEEHASEPASHVPASEEDVQIDSEGDSGHSGYQYSQGSDALPRGLAMPQQEHESPHSAGKVKSPKGDEQYPSMHSVLGVMGSWADDDLPRMRFKCPFCTHVVKRKADLKRHLRCHTGERPYPCEACGKRFSRLDHLSSHFRTIHQACKPICRKCKRHVTEMTGQVVQEGTRRYRLCNECLSEAGIDSIRIDLDTEPPPEFPLEEDKESSWNYGEDNKSDIEIVEDGSTDLVIQQVDDSDDEAEEKDIKPKVS</sequence>
<feature type="compositionally biased region" description="Low complexity" evidence="13">
    <location>
        <begin position="483"/>
        <end position="501"/>
    </location>
</feature>
<feature type="domain" description="C2H2-type" evidence="15">
    <location>
        <begin position="354"/>
        <end position="382"/>
    </location>
</feature>
<feature type="compositionally biased region" description="Acidic residues" evidence="13">
    <location>
        <begin position="449"/>
        <end position="465"/>
    </location>
</feature>
<keyword evidence="6 12" id="KW-0863">Zinc-finger</keyword>
<dbReference type="Gene3D" id="3.30.160.60">
    <property type="entry name" value="Classic Zinc Finger"/>
    <property type="match status" value="4"/>
</dbReference>
<dbReference type="RefSeq" id="XP_015263540.1">
    <property type="nucleotide sequence ID" value="XM_015408054.1"/>
</dbReference>
<dbReference type="PANTHER" id="PTHR46105:SF12">
    <property type="entry name" value="ZINC FINGER AND BTB DOMAIN-CONTAINING PROTEIN 8A"/>
    <property type="match status" value="1"/>
</dbReference>
<dbReference type="Pfam" id="PF00651">
    <property type="entry name" value="BTB"/>
    <property type="match status" value="2"/>
</dbReference>
<evidence type="ECO:0000259" key="15">
    <source>
        <dbReference type="PROSITE" id="PS50157"/>
    </source>
</evidence>
<dbReference type="SUPFAM" id="SSF54695">
    <property type="entry name" value="POZ domain"/>
    <property type="match status" value="2"/>
</dbReference>
<evidence type="ECO:0000256" key="2">
    <source>
        <dbReference type="ARBA" id="ARBA00004123"/>
    </source>
</evidence>
<feature type="compositionally biased region" description="Low complexity" evidence="13">
    <location>
        <begin position="768"/>
        <end position="778"/>
    </location>
</feature>
<dbReference type="InterPro" id="IPR013087">
    <property type="entry name" value="Znf_C2H2_type"/>
</dbReference>
<feature type="domain" description="BTB" evidence="14">
    <location>
        <begin position="534"/>
        <end position="602"/>
    </location>
</feature>
<evidence type="ECO:0000256" key="13">
    <source>
        <dbReference type="SAM" id="MobiDB-lite"/>
    </source>
</evidence>
<comment type="function">
    <text evidence="1">May be involved in transcriptional regulation.</text>
</comment>
<evidence type="ECO:0000256" key="6">
    <source>
        <dbReference type="ARBA" id="ARBA00022771"/>
    </source>
</evidence>
<dbReference type="InterPro" id="IPR000210">
    <property type="entry name" value="BTB/POZ_dom"/>
</dbReference>
<dbReference type="SMART" id="SM00225">
    <property type="entry name" value="BTB"/>
    <property type="match status" value="2"/>
</dbReference>
<evidence type="ECO:0000256" key="12">
    <source>
        <dbReference type="PROSITE-ProRule" id="PRU00042"/>
    </source>
</evidence>
<dbReference type="GeneID" id="107107736"/>
<comment type="subcellular location">
    <subcellularLocation>
        <location evidence="2">Nucleus</location>
    </subcellularLocation>
</comment>
<evidence type="ECO:0000256" key="7">
    <source>
        <dbReference type="ARBA" id="ARBA00022833"/>
    </source>
</evidence>
<accession>A0ABM1JQ03</accession>
<proteinExistence type="predicted"/>
<keyword evidence="7" id="KW-0862">Zinc</keyword>
<keyword evidence="9" id="KW-0238">DNA-binding</keyword>
<keyword evidence="16" id="KW-1185">Reference proteome</keyword>
<dbReference type="SMART" id="SM00355">
    <property type="entry name" value="ZnF_C2H2"/>
    <property type="match status" value="4"/>
</dbReference>
<evidence type="ECO:0000256" key="11">
    <source>
        <dbReference type="ARBA" id="ARBA00023242"/>
    </source>
</evidence>
<name>A0ABM1JQ03_GEKJA</name>
<dbReference type="Gene3D" id="3.30.710.10">
    <property type="entry name" value="Potassium Channel Kv1.1, Chain A"/>
    <property type="match status" value="2"/>
</dbReference>
<feature type="domain" description="C2H2-type" evidence="15">
    <location>
        <begin position="832"/>
        <end position="859"/>
    </location>
</feature>
<evidence type="ECO:0000256" key="10">
    <source>
        <dbReference type="ARBA" id="ARBA00023163"/>
    </source>
</evidence>
<feature type="region of interest" description="Disordered" evidence="13">
    <location>
        <begin position="703"/>
        <end position="808"/>
    </location>
</feature>
<dbReference type="PANTHER" id="PTHR46105">
    <property type="entry name" value="AGAP004733-PA"/>
    <property type="match status" value="1"/>
</dbReference>
<feature type="domain" description="BTB" evidence="14">
    <location>
        <begin position="24"/>
        <end position="92"/>
    </location>
</feature>
<dbReference type="InterPro" id="IPR011333">
    <property type="entry name" value="SKP1/BTB/POZ_sf"/>
</dbReference>
<evidence type="ECO:0000259" key="14">
    <source>
        <dbReference type="PROSITE" id="PS50097"/>
    </source>
</evidence>
<reference evidence="17" key="1">
    <citation type="submission" date="2025-08" db="UniProtKB">
        <authorList>
            <consortium name="RefSeq"/>
        </authorList>
    </citation>
    <scope>IDENTIFICATION</scope>
</reference>
<evidence type="ECO:0000313" key="16">
    <source>
        <dbReference type="Proteomes" id="UP000694871"/>
    </source>
</evidence>
<dbReference type="CDD" id="cd18330">
    <property type="entry name" value="BTB_POZ_ZBTB8B"/>
    <property type="match status" value="1"/>
</dbReference>
<feature type="compositionally biased region" description="Polar residues" evidence="13">
    <location>
        <begin position="703"/>
        <end position="715"/>
    </location>
</feature>
<keyword evidence="11" id="KW-0539">Nucleus</keyword>
<organism evidence="16 17">
    <name type="scientific">Gekko japonicus</name>
    <name type="common">Schlegel's Japanese gecko</name>
    <dbReference type="NCBI Taxonomy" id="146911"/>
    <lineage>
        <taxon>Eukaryota</taxon>
        <taxon>Metazoa</taxon>
        <taxon>Chordata</taxon>
        <taxon>Craniata</taxon>
        <taxon>Vertebrata</taxon>
        <taxon>Euteleostomi</taxon>
        <taxon>Lepidosauria</taxon>
        <taxon>Squamata</taxon>
        <taxon>Bifurcata</taxon>
        <taxon>Gekkota</taxon>
        <taxon>Gekkonidae</taxon>
        <taxon>Gekkoninae</taxon>
        <taxon>Gekko</taxon>
    </lineage>
</organism>
<dbReference type="SUPFAM" id="SSF57667">
    <property type="entry name" value="beta-beta-alpha zinc fingers"/>
    <property type="match status" value="2"/>
</dbReference>
<evidence type="ECO:0000313" key="17">
    <source>
        <dbReference type="RefSeq" id="XP_015263540.1"/>
    </source>
</evidence>
<keyword evidence="3" id="KW-0597">Phosphoprotein</keyword>
<keyword evidence="4" id="KW-0479">Metal-binding</keyword>
<evidence type="ECO:0000256" key="1">
    <source>
        <dbReference type="ARBA" id="ARBA00003767"/>
    </source>
</evidence>
<protein>
    <submittedName>
        <fullName evidence="17">Zinc finger and BTB domain-containing protein 8B</fullName>
    </submittedName>
</protein>
<dbReference type="InterPro" id="IPR050457">
    <property type="entry name" value="ZnFinger_BTB_dom_contain"/>
</dbReference>
<keyword evidence="8" id="KW-0805">Transcription regulation</keyword>
<evidence type="ECO:0000256" key="3">
    <source>
        <dbReference type="ARBA" id="ARBA00022553"/>
    </source>
</evidence>
<dbReference type="PROSITE" id="PS50157">
    <property type="entry name" value="ZINC_FINGER_C2H2_2"/>
    <property type="match status" value="4"/>
</dbReference>
<dbReference type="PROSITE" id="PS00028">
    <property type="entry name" value="ZINC_FINGER_C2H2_1"/>
    <property type="match status" value="3"/>
</dbReference>